<dbReference type="PROSITE" id="PS50113">
    <property type="entry name" value="PAC"/>
    <property type="match status" value="1"/>
</dbReference>
<dbReference type="InterPro" id="IPR003661">
    <property type="entry name" value="HisK_dim/P_dom"/>
</dbReference>
<dbReference type="InterPro" id="IPR036097">
    <property type="entry name" value="HisK_dim/P_sf"/>
</dbReference>
<dbReference type="SUPFAM" id="SSF47384">
    <property type="entry name" value="Homodimeric domain of signal transducing histidine kinase"/>
    <property type="match status" value="1"/>
</dbReference>
<dbReference type="Pfam" id="PF08447">
    <property type="entry name" value="PAS_3"/>
    <property type="match status" value="1"/>
</dbReference>
<dbReference type="Proteomes" id="UP000318669">
    <property type="component" value="Unassembled WGS sequence"/>
</dbReference>
<dbReference type="RefSeq" id="WP_143386154.1">
    <property type="nucleotide sequence ID" value="NZ_VJZL01000018.1"/>
</dbReference>
<dbReference type="Gene3D" id="3.30.450.20">
    <property type="entry name" value="PAS domain"/>
    <property type="match status" value="5"/>
</dbReference>
<dbReference type="GO" id="GO:0000155">
    <property type="term" value="F:phosphorelay sensor kinase activity"/>
    <property type="evidence" value="ECO:0007669"/>
    <property type="project" value="InterPro"/>
</dbReference>
<dbReference type="PANTHER" id="PTHR43304">
    <property type="entry name" value="PHYTOCHROME-LIKE PROTEIN CPH1"/>
    <property type="match status" value="1"/>
</dbReference>
<dbReference type="InterPro" id="IPR001610">
    <property type="entry name" value="PAC"/>
</dbReference>
<feature type="domain" description="PAS" evidence="7">
    <location>
        <begin position="127"/>
        <end position="203"/>
    </location>
</feature>
<evidence type="ECO:0000313" key="9">
    <source>
        <dbReference type="EMBL" id="TRX07147.1"/>
    </source>
</evidence>
<protein>
    <recommendedName>
        <fullName evidence="2">histidine kinase</fullName>
        <ecNumber evidence="2">2.7.13.3</ecNumber>
    </recommendedName>
</protein>
<dbReference type="CDD" id="cd00130">
    <property type="entry name" value="PAS"/>
    <property type="match status" value="3"/>
</dbReference>
<dbReference type="EMBL" id="VJZL01000018">
    <property type="protein sequence ID" value="TRX08679.1"/>
    <property type="molecule type" value="Genomic_DNA"/>
</dbReference>
<dbReference type="PANTHER" id="PTHR43304:SF1">
    <property type="entry name" value="PAC DOMAIN-CONTAINING PROTEIN"/>
    <property type="match status" value="1"/>
</dbReference>
<dbReference type="InterPro" id="IPR029016">
    <property type="entry name" value="GAF-like_dom_sf"/>
</dbReference>
<proteinExistence type="predicted"/>
<sequence>MTDKLELYSKVAQSAKIGVWELDLETNIFYWDAVMRCIHEVPDNFIPEIETVINFYAEGKNRDKIKLLAERAILEGIPFNDKFQIITAKNNIKYVESMGQIVFKNGKPSRLSGTFQDITKEQNLIKELEKFSSIFSKANDAVLITEAEPFDEPGPKIVYVNDAFTRMTGYTAEEVIGKTPRILQGPKSDENELKRLSEALRKWESCEITTVNYKKNGAEFWINLTVSPVADKTGWFTHWTAIGRDISQRKNEELQKTLFADISRLFNEPGTLNLILDKVLDRLVVFGYFSIAEAWLISADKKKINLVSKYCETDASRAFYDENKELKSFAKGEGLPGTIWETKTIQLWQNIREENSFIRRDAAKKMGLQSAYGLPVFYNDEVIAVFVLGLNSDKDLIEDFSVLFENIGILIGAEIKRKQLEQELSQIFSFAPDVICIAGLDGYFKKLNAAACVLLEYTEEELLAVPISEFIHSEDKLNTVEKFEDLSKGIDRIYFENRYITKSGKIKWLAWTISPSSEEGFFFAVAKDITEKKNLDFLINKTNTLARIGSWEVDLVNNRTYWSKLIREIYEVQEDYMPDLETAINFIKEGESREIISEKIQKAIEKDIPFDVELQIVTAKGNEKWIRVIGETEFSEGKCIKIYGSFQGIDKRKRAELSVIETLEEKNTILESIGDAFFAMDKFWTVTYWNNQAEKLIGILKNEIVGHYLWEVFPDSINSKSYRNYHEAAENNQILQFEDYYAPLNKWFEISVYPSNNGLSVYFRDATERKMAEEKLKELNMNLEKNVKQLATSNIELEQFAYVASHDLQEPLRMVTGFLTLLEKKYGDVIDEKGKKYIHFAVDGAKRMRQIILDLLEFSRAGTLEDDQEELDLNELVKEIQLLFRKRIEKKKVIIKFDKLPVIQGHSAPLRQVFQNLISNALKYSKEGSYCEVNITVKEFENHWQFAVIDNGIGIAEEYFDKIFIIFQRLHNKDEYSGTGIGLAVTKKVIENLGGKIWLESTEGKGSTFYFTIKKQQ</sequence>
<dbReference type="InterPro" id="IPR013656">
    <property type="entry name" value="PAS_4"/>
</dbReference>
<dbReference type="Gene3D" id="1.10.287.130">
    <property type="match status" value="1"/>
</dbReference>
<evidence type="ECO:0000259" key="7">
    <source>
        <dbReference type="PROSITE" id="PS50112"/>
    </source>
</evidence>
<dbReference type="PRINTS" id="PR00344">
    <property type="entry name" value="BCTRLSENSOR"/>
</dbReference>
<dbReference type="PROSITE" id="PS50112">
    <property type="entry name" value="PAS"/>
    <property type="match status" value="3"/>
</dbReference>
<feature type="domain" description="PAS" evidence="7">
    <location>
        <begin position="420"/>
        <end position="490"/>
    </location>
</feature>
<evidence type="ECO:0000313" key="12">
    <source>
        <dbReference type="Proteomes" id="UP000318669"/>
    </source>
</evidence>
<dbReference type="Proteomes" id="UP000318528">
    <property type="component" value="Unassembled WGS sequence"/>
</dbReference>
<evidence type="ECO:0000256" key="4">
    <source>
        <dbReference type="ARBA" id="ARBA00022679"/>
    </source>
</evidence>
<dbReference type="InterPro" id="IPR003594">
    <property type="entry name" value="HATPase_dom"/>
</dbReference>
<dbReference type="SUPFAM" id="SSF55781">
    <property type="entry name" value="GAF domain-like"/>
    <property type="match status" value="1"/>
</dbReference>
<dbReference type="SMART" id="SM00086">
    <property type="entry name" value="PAC"/>
    <property type="match status" value="3"/>
</dbReference>
<keyword evidence="3" id="KW-0597">Phosphoprotein</keyword>
<dbReference type="Gene3D" id="3.30.450.40">
    <property type="match status" value="1"/>
</dbReference>
<dbReference type="Pfam" id="PF13185">
    <property type="entry name" value="GAF_2"/>
    <property type="match status" value="1"/>
</dbReference>
<dbReference type="InterPro" id="IPR035965">
    <property type="entry name" value="PAS-like_dom_sf"/>
</dbReference>
<organism evidence="10 12">
    <name type="scientific">Flavobacterium gawalongense</name>
    <dbReference type="NCBI Taxonomy" id="2594432"/>
    <lineage>
        <taxon>Bacteria</taxon>
        <taxon>Pseudomonadati</taxon>
        <taxon>Bacteroidota</taxon>
        <taxon>Flavobacteriia</taxon>
        <taxon>Flavobacteriales</taxon>
        <taxon>Flavobacteriaceae</taxon>
        <taxon>Flavobacterium</taxon>
    </lineage>
</organism>
<dbReference type="InterPro" id="IPR052162">
    <property type="entry name" value="Sensor_kinase/Photoreceptor"/>
</dbReference>
<name>A0A553BKC2_9FLAO</name>
<evidence type="ECO:0000313" key="11">
    <source>
        <dbReference type="Proteomes" id="UP000318528"/>
    </source>
</evidence>
<dbReference type="InterPro" id="IPR013655">
    <property type="entry name" value="PAS_fold_3"/>
</dbReference>
<evidence type="ECO:0000259" key="6">
    <source>
        <dbReference type="PROSITE" id="PS50109"/>
    </source>
</evidence>
<comment type="catalytic activity">
    <reaction evidence="1">
        <text>ATP + protein L-histidine = ADP + protein N-phospho-L-histidine.</text>
        <dbReference type="EC" id="2.7.13.3"/>
    </reaction>
</comment>
<dbReference type="InterPro" id="IPR000014">
    <property type="entry name" value="PAS"/>
</dbReference>
<dbReference type="SMART" id="SM00388">
    <property type="entry name" value="HisKA"/>
    <property type="match status" value="1"/>
</dbReference>
<dbReference type="EMBL" id="VJZN01000009">
    <property type="protein sequence ID" value="TRX07147.1"/>
    <property type="molecule type" value="Genomic_DNA"/>
</dbReference>
<evidence type="ECO:0000256" key="3">
    <source>
        <dbReference type="ARBA" id="ARBA00022553"/>
    </source>
</evidence>
<dbReference type="NCBIfam" id="TIGR00229">
    <property type="entry name" value="sensory_box"/>
    <property type="match status" value="3"/>
</dbReference>
<dbReference type="Pfam" id="PF08448">
    <property type="entry name" value="PAS_4"/>
    <property type="match status" value="1"/>
</dbReference>
<feature type="domain" description="PAS" evidence="7">
    <location>
        <begin position="662"/>
        <end position="732"/>
    </location>
</feature>
<dbReference type="FunFam" id="3.30.565.10:FF:000006">
    <property type="entry name" value="Sensor histidine kinase WalK"/>
    <property type="match status" value="1"/>
</dbReference>
<evidence type="ECO:0000256" key="2">
    <source>
        <dbReference type="ARBA" id="ARBA00012438"/>
    </source>
</evidence>
<dbReference type="Pfam" id="PF13426">
    <property type="entry name" value="PAS_9"/>
    <property type="match status" value="1"/>
</dbReference>
<dbReference type="Pfam" id="PF02518">
    <property type="entry name" value="HATPase_c"/>
    <property type="match status" value="1"/>
</dbReference>
<dbReference type="InterPro" id="IPR003018">
    <property type="entry name" value="GAF"/>
</dbReference>
<dbReference type="InterPro" id="IPR000700">
    <property type="entry name" value="PAS-assoc_C"/>
</dbReference>
<dbReference type="EC" id="2.7.13.3" evidence="2"/>
<evidence type="ECO:0000256" key="5">
    <source>
        <dbReference type="ARBA" id="ARBA00022777"/>
    </source>
</evidence>
<dbReference type="InterPro" id="IPR005467">
    <property type="entry name" value="His_kinase_dom"/>
</dbReference>
<dbReference type="SUPFAM" id="SSF55874">
    <property type="entry name" value="ATPase domain of HSP90 chaperone/DNA topoisomerase II/histidine kinase"/>
    <property type="match status" value="1"/>
</dbReference>
<dbReference type="PROSITE" id="PS50109">
    <property type="entry name" value="HIS_KIN"/>
    <property type="match status" value="1"/>
</dbReference>
<evidence type="ECO:0000313" key="10">
    <source>
        <dbReference type="EMBL" id="TRX08679.1"/>
    </source>
</evidence>
<accession>A0A553BKC2</accession>
<evidence type="ECO:0000256" key="1">
    <source>
        <dbReference type="ARBA" id="ARBA00000085"/>
    </source>
</evidence>
<dbReference type="OrthoDB" id="9124519at2"/>
<feature type="domain" description="PAC" evidence="8">
    <location>
        <begin position="204"/>
        <end position="258"/>
    </location>
</feature>
<dbReference type="Pfam" id="PF00512">
    <property type="entry name" value="HisKA"/>
    <property type="match status" value="1"/>
</dbReference>
<reference evidence="11 12" key="1">
    <citation type="submission" date="2019-07" db="EMBL/GenBank/DDBJ databases">
        <title>Novel species of Flavobacterium.</title>
        <authorList>
            <person name="Liu Q."/>
            <person name="Xin Y.-H."/>
        </authorList>
    </citation>
    <scope>NUCLEOTIDE SEQUENCE [LARGE SCALE GENOMIC DNA]</scope>
    <source>
        <strain evidence="9 11">GSP39</strain>
        <strain evidence="10 12">GSR22</strain>
    </source>
</reference>
<dbReference type="SMART" id="SM00091">
    <property type="entry name" value="PAS"/>
    <property type="match status" value="3"/>
</dbReference>
<dbReference type="InterPro" id="IPR036890">
    <property type="entry name" value="HATPase_C_sf"/>
</dbReference>
<dbReference type="SUPFAM" id="SSF55785">
    <property type="entry name" value="PYP-like sensor domain (PAS domain)"/>
    <property type="match status" value="5"/>
</dbReference>
<dbReference type="Gene3D" id="3.30.565.10">
    <property type="entry name" value="Histidine kinase-like ATPase, C-terminal domain"/>
    <property type="match status" value="1"/>
</dbReference>
<gene>
    <name evidence="10" type="ORF">FNW11_10665</name>
    <name evidence="9" type="ORF">FNW12_06995</name>
</gene>
<dbReference type="AlphaFoldDB" id="A0A553BKC2"/>
<dbReference type="SMART" id="SM00387">
    <property type="entry name" value="HATPase_c"/>
    <property type="match status" value="1"/>
</dbReference>
<comment type="caution">
    <text evidence="10">The sequence shown here is derived from an EMBL/GenBank/DDBJ whole genome shotgun (WGS) entry which is preliminary data.</text>
</comment>
<keyword evidence="11" id="KW-1185">Reference proteome</keyword>
<evidence type="ECO:0000259" key="8">
    <source>
        <dbReference type="PROSITE" id="PS50113"/>
    </source>
</evidence>
<dbReference type="CDD" id="cd00082">
    <property type="entry name" value="HisKA"/>
    <property type="match status" value="1"/>
</dbReference>
<keyword evidence="4" id="KW-0808">Transferase</keyword>
<keyword evidence="5" id="KW-0418">Kinase</keyword>
<dbReference type="InterPro" id="IPR004358">
    <property type="entry name" value="Sig_transdc_His_kin-like_C"/>
</dbReference>
<feature type="domain" description="Histidine kinase" evidence="6">
    <location>
        <begin position="803"/>
        <end position="1017"/>
    </location>
</feature>